<dbReference type="Pfam" id="PF22680">
    <property type="entry name" value="Glyco_hydro_123_N_2"/>
    <property type="match status" value="1"/>
</dbReference>
<dbReference type="InterPro" id="IPR025150">
    <property type="entry name" value="GH123_cat"/>
</dbReference>
<accession>A0A399CW13</accession>
<dbReference type="EMBL" id="QWET01000038">
    <property type="protein sequence ID" value="RIH62782.1"/>
    <property type="molecule type" value="Genomic_DNA"/>
</dbReference>
<evidence type="ECO:0000259" key="1">
    <source>
        <dbReference type="Pfam" id="PF13320"/>
    </source>
</evidence>
<evidence type="ECO:0000313" key="3">
    <source>
        <dbReference type="EMBL" id="RIH62782.1"/>
    </source>
</evidence>
<dbReference type="Pfam" id="PF13320">
    <property type="entry name" value="GH123_cat"/>
    <property type="match status" value="1"/>
</dbReference>
<reference evidence="3 4" key="1">
    <citation type="journal article" date="2015" name="Int. J. Syst. Evol. Microbiol.">
        <title>Mariniphaga sediminis sp. nov., isolated from coastal sediment.</title>
        <authorList>
            <person name="Wang F.Q."/>
            <person name="Shen Q.Y."/>
            <person name="Chen G.J."/>
            <person name="Du Z.J."/>
        </authorList>
    </citation>
    <scope>NUCLEOTIDE SEQUENCE [LARGE SCALE GENOMIC DNA]</scope>
    <source>
        <strain evidence="3 4">SY21</strain>
    </source>
</reference>
<dbReference type="AlphaFoldDB" id="A0A399CW13"/>
<name>A0A399CW13_9BACT</name>
<organism evidence="3 4">
    <name type="scientific">Mariniphaga sediminis</name>
    <dbReference type="NCBI Taxonomy" id="1628158"/>
    <lineage>
        <taxon>Bacteria</taxon>
        <taxon>Pseudomonadati</taxon>
        <taxon>Bacteroidota</taxon>
        <taxon>Bacteroidia</taxon>
        <taxon>Marinilabiliales</taxon>
        <taxon>Prolixibacteraceae</taxon>
        <taxon>Mariniphaga</taxon>
    </lineage>
</organism>
<evidence type="ECO:0000313" key="4">
    <source>
        <dbReference type="Proteomes" id="UP000266441"/>
    </source>
</evidence>
<sequence length="559" mass="63189">MEAADPSPDKTADWSVVKPGLMASVGSVNDLYAKSSVPDVETSSSWKGSAWKGERISAQLVLWSREAISQVEYEFSAFKSSDGGELPASIAQARFVRYVITDEFSNGCGKRKPEDFAASLSPDVLDPLDCFDMEPQTTRPIWITIDIPSDAASGTYTSSMELFANGKKHSTFTFSIDILPRILPPASEWEFHLDLWQNPYAVARVHGVEPWSDAHWEALRPLMQMLAGAGQKVITTTLNNRPWGGQTEDAFGSMIDWTKKSEGGWQYDYTVFDNWVEFMMDLGIKSQINCYSMVPWGNQLYYFDEKTGEEVKIIAEPGTEGYADLWVPFLRDFITHLEQKGWKEITRIAMDERAPAEMQAMLKLLNETAPGLGVALADNHKSYKLYPDQLVDLCVAHGAVVEPDDRKYRESKGYVTTWYVCCADVFPNVFTFSPPAEAAFIGWYTVAAGFDGFLRWAYNSWVKEPLLDSRFRTWPAGDTYIVYPDARSSIRFERLVEGIQDAEKIRILREELQNDSSGEAKEKLDLLNQTLASFNIIEKPERLEELMLKGKQVLEQISR</sequence>
<protein>
    <submittedName>
        <fullName evidence="3">DUF4091 domain-containing protein</fullName>
    </submittedName>
</protein>
<keyword evidence="4" id="KW-1185">Reference proteome</keyword>
<dbReference type="OrthoDB" id="197680at2"/>
<proteinExistence type="predicted"/>
<comment type="caution">
    <text evidence="3">The sequence shown here is derived from an EMBL/GenBank/DDBJ whole genome shotgun (WGS) entry which is preliminary data.</text>
</comment>
<evidence type="ECO:0000259" key="2">
    <source>
        <dbReference type="Pfam" id="PF22680"/>
    </source>
</evidence>
<dbReference type="Proteomes" id="UP000266441">
    <property type="component" value="Unassembled WGS sequence"/>
</dbReference>
<feature type="domain" description="Glycoside hydrolase 123 N-terminal" evidence="2">
    <location>
        <begin position="26"/>
        <end position="161"/>
    </location>
</feature>
<feature type="domain" description="Glycoside hydrolase 123 catalytic" evidence="1">
    <location>
        <begin position="196"/>
        <end position="508"/>
    </location>
</feature>
<gene>
    <name evidence="3" type="ORF">D1164_23155</name>
</gene>
<dbReference type="InterPro" id="IPR053850">
    <property type="entry name" value="Glyco_hydro_123_N_2"/>
</dbReference>